<organism evidence="13 14">
    <name type="scientific">Candidatus Nomurabacteria bacterium RIFCSPHIGHO2_02_FULL_42_19</name>
    <dbReference type="NCBI Taxonomy" id="1801756"/>
    <lineage>
        <taxon>Bacteria</taxon>
        <taxon>Candidatus Nomuraibacteriota</taxon>
    </lineage>
</organism>
<reference evidence="13 14" key="1">
    <citation type="journal article" date="2016" name="Nat. Commun.">
        <title>Thousands of microbial genomes shed light on interconnected biogeochemical processes in an aquifer system.</title>
        <authorList>
            <person name="Anantharaman K."/>
            <person name="Brown C.T."/>
            <person name="Hug L.A."/>
            <person name="Sharon I."/>
            <person name="Castelle C.J."/>
            <person name="Probst A.J."/>
            <person name="Thomas B.C."/>
            <person name="Singh A."/>
            <person name="Wilkins M.J."/>
            <person name="Karaoz U."/>
            <person name="Brodie E.L."/>
            <person name="Williams K.H."/>
            <person name="Hubbard S.S."/>
            <person name="Banfield J.F."/>
        </authorList>
    </citation>
    <scope>NUCLEOTIDE SEQUENCE [LARGE SCALE GENOMIC DNA]</scope>
</reference>
<keyword evidence="5 11" id="KW-0812">Transmembrane</keyword>
<dbReference type="InterPro" id="IPR008915">
    <property type="entry name" value="Peptidase_M50"/>
</dbReference>
<keyword evidence="7" id="KW-0862">Zinc</keyword>
<feature type="transmembrane region" description="Helical" evidence="11">
    <location>
        <begin position="299"/>
        <end position="319"/>
    </location>
</feature>
<keyword evidence="8 11" id="KW-1133">Transmembrane helix</keyword>
<dbReference type="GO" id="GO:0006508">
    <property type="term" value="P:proteolysis"/>
    <property type="evidence" value="ECO:0007669"/>
    <property type="project" value="UniProtKB-KW"/>
</dbReference>
<keyword evidence="9" id="KW-0482">Metalloprotease</keyword>
<keyword evidence="6" id="KW-0378">Hydrolase</keyword>
<evidence type="ECO:0000256" key="8">
    <source>
        <dbReference type="ARBA" id="ARBA00022989"/>
    </source>
</evidence>
<evidence type="ECO:0000256" key="7">
    <source>
        <dbReference type="ARBA" id="ARBA00022833"/>
    </source>
</evidence>
<evidence type="ECO:0000256" key="6">
    <source>
        <dbReference type="ARBA" id="ARBA00022801"/>
    </source>
</evidence>
<keyword evidence="10 11" id="KW-0472">Membrane</keyword>
<dbReference type="EMBL" id="MFUG01000005">
    <property type="protein sequence ID" value="OGI76309.1"/>
    <property type="molecule type" value="Genomic_DNA"/>
</dbReference>
<feature type="domain" description="Peptidase M50" evidence="12">
    <location>
        <begin position="6"/>
        <end position="361"/>
    </location>
</feature>
<evidence type="ECO:0000259" key="12">
    <source>
        <dbReference type="Pfam" id="PF02163"/>
    </source>
</evidence>
<evidence type="ECO:0000256" key="9">
    <source>
        <dbReference type="ARBA" id="ARBA00023049"/>
    </source>
</evidence>
<dbReference type="Gene3D" id="2.30.42.10">
    <property type="match status" value="1"/>
</dbReference>
<dbReference type="GO" id="GO:0004222">
    <property type="term" value="F:metalloendopeptidase activity"/>
    <property type="evidence" value="ECO:0007669"/>
    <property type="project" value="InterPro"/>
</dbReference>
<proteinExistence type="inferred from homology"/>
<dbReference type="CDD" id="cd06163">
    <property type="entry name" value="S2P-M50_PDZ_RseP-like"/>
    <property type="match status" value="1"/>
</dbReference>
<sequence>MSIVIFIVILLVLVLVHEWGHFFTAKSFGIRVDEFGFGFPPRLFGFRKGETEYTLNLFPIGGFVKIFGESPDEESLNGPDRERSFVNKSKWKQAIILFAGVFMNFLLAWMVLSFGFMSGIPTSVGSAVPGHELENVNLLVVSVAPNSPAETAGLKPGDAIVTVSILSSEIGEEGKNLQEINPETLKAFIVSHPNQEIEIGYTRGKNHQDVKFVNIIPVKSVVDGRPMIGISMDQVGTAKLPILRAFSEGMKLTLALTKDTALGLYTLIVESIKGQGNLTAITGPVGMVSIVGDVYEFGFAYLLSFAALISINLAIINLLPFPALDGGRLLFLLIEKIKGSAMNPRVANTANTIGFVILILLMVLVTYHDIVKLV</sequence>
<comment type="similarity">
    <text evidence="3">Belongs to the peptidase M50B family.</text>
</comment>
<dbReference type="GO" id="GO:0016020">
    <property type="term" value="C:membrane"/>
    <property type="evidence" value="ECO:0007669"/>
    <property type="project" value="UniProtKB-SubCell"/>
</dbReference>
<evidence type="ECO:0000256" key="10">
    <source>
        <dbReference type="ARBA" id="ARBA00023136"/>
    </source>
</evidence>
<dbReference type="SUPFAM" id="SSF50156">
    <property type="entry name" value="PDZ domain-like"/>
    <property type="match status" value="1"/>
</dbReference>
<comment type="cofactor">
    <cofactor evidence="1">
        <name>Zn(2+)</name>
        <dbReference type="ChEBI" id="CHEBI:29105"/>
    </cofactor>
</comment>
<gene>
    <name evidence="13" type="ORF">A3C67_00325</name>
</gene>
<evidence type="ECO:0000313" key="13">
    <source>
        <dbReference type="EMBL" id="OGI76309.1"/>
    </source>
</evidence>
<accession>A0A1F6W348</accession>
<name>A0A1F6W348_9BACT</name>
<evidence type="ECO:0000256" key="4">
    <source>
        <dbReference type="ARBA" id="ARBA00022670"/>
    </source>
</evidence>
<dbReference type="InterPro" id="IPR004387">
    <property type="entry name" value="Pept_M50_Zn"/>
</dbReference>
<evidence type="ECO:0000313" key="14">
    <source>
        <dbReference type="Proteomes" id="UP000179275"/>
    </source>
</evidence>
<dbReference type="PANTHER" id="PTHR42837">
    <property type="entry name" value="REGULATOR OF SIGMA-E PROTEASE RSEP"/>
    <property type="match status" value="1"/>
</dbReference>
<dbReference type="Pfam" id="PF02163">
    <property type="entry name" value="Peptidase_M50"/>
    <property type="match status" value="1"/>
</dbReference>
<evidence type="ECO:0000256" key="1">
    <source>
        <dbReference type="ARBA" id="ARBA00001947"/>
    </source>
</evidence>
<comment type="subcellular location">
    <subcellularLocation>
        <location evidence="2">Membrane</location>
        <topology evidence="2">Multi-pass membrane protein</topology>
    </subcellularLocation>
</comment>
<dbReference type="Proteomes" id="UP000179275">
    <property type="component" value="Unassembled WGS sequence"/>
</dbReference>
<dbReference type="AlphaFoldDB" id="A0A1F6W348"/>
<dbReference type="PANTHER" id="PTHR42837:SF2">
    <property type="entry name" value="MEMBRANE METALLOPROTEASE ARASP2, CHLOROPLASTIC-RELATED"/>
    <property type="match status" value="1"/>
</dbReference>
<evidence type="ECO:0000256" key="2">
    <source>
        <dbReference type="ARBA" id="ARBA00004141"/>
    </source>
</evidence>
<feature type="transmembrane region" description="Helical" evidence="11">
    <location>
        <begin position="94"/>
        <end position="116"/>
    </location>
</feature>
<dbReference type="InterPro" id="IPR036034">
    <property type="entry name" value="PDZ_sf"/>
</dbReference>
<evidence type="ECO:0000256" key="11">
    <source>
        <dbReference type="SAM" id="Phobius"/>
    </source>
</evidence>
<evidence type="ECO:0000256" key="3">
    <source>
        <dbReference type="ARBA" id="ARBA00007931"/>
    </source>
</evidence>
<dbReference type="STRING" id="1801756.A3C67_00325"/>
<protein>
    <recommendedName>
        <fullName evidence="12">Peptidase M50 domain-containing protein</fullName>
    </recommendedName>
</protein>
<feature type="transmembrane region" description="Helical" evidence="11">
    <location>
        <begin position="352"/>
        <end position="371"/>
    </location>
</feature>
<evidence type="ECO:0000256" key="5">
    <source>
        <dbReference type="ARBA" id="ARBA00022692"/>
    </source>
</evidence>
<keyword evidence="4" id="KW-0645">Protease</keyword>
<comment type="caution">
    <text evidence="13">The sequence shown here is derived from an EMBL/GenBank/DDBJ whole genome shotgun (WGS) entry which is preliminary data.</text>
</comment>